<reference evidence="1" key="1">
    <citation type="journal article" date="2014" name="Front. Microbiol.">
        <title>High frequency of phylogenetically diverse reductive dehalogenase-homologous genes in deep subseafloor sedimentary metagenomes.</title>
        <authorList>
            <person name="Kawai M."/>
            <person name="Futagami T."/>
            <person name="Toyoda A."/>
            <person name="Takaki Y."/>
            <person name="Nishi S."/>
            <person name="Hori S."/>
            <person name="Arai W."/>
            <person name="Tsubouchi T."/>
            <person name="Morono Y."/>
            <person name="Uchiyama I."/>
            <person name="Ito T."/>
            <person name="Fujiyama A."/>
            <person name="Inagaki F."/>
            <person name="Takami H."/>
        </authorList>
    </citation>
    <scope>NUCLEOTIDE SEQUENCE</scope>
    <source>
        <strain evidence="1">Expedition CK06-06</strain>
    </source>
</reference>
<accession>X1W2W0</accession>
<dbReference type="AlphaFoldDB" id="X1W2W0"/>
<proteinExistence type="predicted"/>
<protein>
    <submittedName>
        <fullName evidence="1">Uncharacterized protein</fullName>
    </submittedName>
</protein>
<dbReference type="EMBL" id="BARW01038737">
    <property type="protein sequence ID" value="GAJ24390.1"/>
    <property type="molecule type" value="Genomic_DNA"/>
</dbReference>
<organism evidence="1">
    <name type="scientific">marine sediment metagenome</name>
    <dbReference type="NCBI Taxonomy" id="412755"/>
    <lineage>
        <taxon>unclassified sequences</taxon>
        <taxon>metagenomes</taxon>
        <taxon>ecological metagenomes</taxon>
    </lineage>
</organism>
<evidence type="ECO:0000313" key="1">
    <source>
        <dbReference type="EMBL" id="GAJ24390.1"/>
    </source>
</evidence>
<sequence length="39" mass="4265">MVKGQPNIECYRSPRPPLSLRIGSQSLSLGDALKVPRLS</sequence>
<feature type="non-terminal residue" evidence="1">
    <location>
        <position position="39"/>
    </location>
</feature>
<gene>
    <name evidence="1" type="ORF">S12H4_59327</name>
</gene>
<comment type="caution">
    <text evidence="1">The sequence shown here is derived from an EMBL/GenBank/DDBJ whole genome shotgun (WGS) entry which is preliminary data.</text>
</comment>
<name>X1W2W0_9ZZZZ</name>